<protein>
    <submittedName>
        <fullName evidence="6">LysR family transcriptional regulator</fullName>
    </submittedName>
</protein>
<dbReference type="Pfam" id="PF00126">
    <property type="entry name" value="HTH_1"/>
    <property type="match status" value="1"/>
</dbReference>
<sequence length="299" mass="34340">MSIHFDDLYLFCKVAEKGTLKSVSELLDIPSPTLSRRIYTLEKSLGISLFNRNRRELTLTNEGVIYFNTLSPQFKDIDRSLESILLSFGSVQGCIRISLPQFLYDTFLNEIIDKFSDIYPLINIELLIYSEQFNINDHADIAFIIENTASKVLISRHLTDLELVLVSSAAFNNQENLTSPLDLQTLPFISATKPYSFTLISKETGKEHLVTYPQPRFLIKNFNMIKSLVINNKGIALLPRNYISSELASGQMIQLLPEWEIKDSISINTVYRTRDNLTLIVRTFIDFLYQNQTSLFTNR</sequence>
<dbReference type="Pfam" id="PF03466">
    <property type="entry name" value="LysR_substrate"/>
    <property type="match status" value="1"/>
</dbReference>
<dbReference type="SUPFAM" id="SSF46785">
    <property type="entry name" value="Winged helix' DNA-binding domain"/>
    <property type="match status" value="1"/>
</dbReference>
<keyword evidence="3" id="KW-0238">DNA-binding</keyword>
<evidence type="ECO:0000256" key="2">
    <source>
        <dbReference type="ARBA" id="ARBA00023015"/>
    </source>
</evidence>
<dbReference type="InterPro" id="IPR058163">
    <property type="entry name" value="LysR-type_TF_proteobact-type"/>
</dbReference>
<proteinExistence type="inferred from homology"/>
<dbReference type="Proteomes" id="UP001157156">
    <property type="component" value="Unassembled WGS sequence"/>
</dbReference>
<dbReference type="InterPro" id="IPR005119">
    <property type="entry name" value="LysR_subst-bd"/>
</dbReference>
<evidence type="ECO:0000313" key="7">
    <source>
        <dbReference type="Proteomes" id="UP001157156"/>
    </source>
</evidence>
<evidence type="ECO:0000256" key="4">
    <source>
        <dbReference type="ARBA" id="ARBA00023163"/>
    </source>
</evidence>
<gene>
    <name evidence="6" type="primary">ltrA</name>
    <name evidence="6" type="ORF">GCM10007931_07840</name>
</gene>
<dbReference type="Gene3D" id="3.40.190.290">
    <property type="match status" value="1"/>
</dbReference>
<keyword evidence="2" id="KW-0805">Transcription regulation</keyword>
<evidence type="ECO:0000259" key="5">
    <source>
        <dbReference type="PROSITE" id="PS50931"/>
    </source>
</evidence>
<keyword evidence="7" id="KW-1185">Reference proteome</keyword>
<dbReference type="SUPFAM" id="SSF53850">
    <property type="entry name" value="Periplasmic binding protein-like II"/>
    <property type="match status" value="1"/>
</dbReference>
<evidence type="ECO:0000256" key="1">
    <source>
        <dbReference type="ARBA" id="ARBA00009437"/>
    </source>
</evidence>
<dbReference type="Gene3D" id="1.10.10.10">
    <property type="entry name" value="Winged helix-like DNA-binding domain superfamily/Winged helix DNA-binding domain"/>
    <property type="match status" value="1"/>
</dbReference>
<reference evidence="7" key="1">
    <citation type="journal article" date="2019" name="Int. J. Syst. Evol. Microbiol.">
        <title>The Global Catalogue of Microorganisms (GCM) 10K type strain sequencing project: providing services to taxonomists for standard genome sequencing and annotation.</title>
        <authorList>
            <consortium name="The Broad Institute Genomics Platform"/>
            <consortium name="The Broad Institute Genome Sequencing Center for Infectious Disease"/>
            <person name="Wu L."/>
            <person name="Ma J."/>
        </authorList>
    </citation>
    <scope>NUCLEOTIDE SEQUENCE [LARGE SCALE GENOMIC DNA]</scope>
    <source>
        <strain evidence="7">NBRC 111146</strain>
    </source>
</reference>
<accession>A0ABQ6EL52</accession>
<organism evidence="6 7">
    <name type="scientific">Vibrio algivorus</name>
    <dbReference type="NCBI Taxonomy" id="1667024"/>
    <lineage>
        <taxon>Bacteria</taxon>
        <taxon>Pseudomonadati</taxon>
        <taxon>Pseudomonadota</taxon>
        <taxon>Gammaproteobacteria</taxon>
        <taxon>Vibrionales</taxon>
        <taxon>Vibrionaceae</taxon>
        <taxon>Vibrio</taxon>
    </lineage>
</organism>
<name>A0ABQ6EL52_9VIBR</name>
<dbReference type="InterPro" id="IPR036390">
    <property type="entry name" value="WH_DNA-bd_sf"/>
</dbReference>
<dbReference type="EMBL" id="BSPV01000003">
    <property type="protein sequence ID" value="GLT13810.1"/>
    <property type="molecule type" value="Genomic_DNA"/>
</dbReference>
<keyword evidence="4" id="KW-0804">Transcription</keyword>
<dbReference type="InterPro" id="IPR036388">
    <property type="entry name" value="WH-like_DNA-bd_sf"/>
</dbReference>
<comment type="similarity">
    <text evidence="1">Belongs to the LysR transcriptional regulatory family.</text>
</comment>
<dbReference type="PANTHER" id="PTHR30537:SF68">
    <property type="entry name" value="TRANSCRIPTIONAL REGULATOR-RELATED"/>
    <property type="match status" value="1"/>
</dbReference>
<dbReference type="PROSITE" id="PS50931">
    <property type="entry name" value="HTH_LYSR"/>
    <property type="match status" value="1"/>
</dbReference>
<evidence type="ECO:0000256" key="3">
    <source>
        <dbReference type="ARBA" id="ARBA00023125"/>
    </source>
</evidence>
<dbReference type="InterPro" id="IPR000847">
    <property type="entry name" value="LysR_HTH_N"/>
</dbReference>
<dbReference type="RefSeq" id="WP_089124193.1">
    <property type="nucleotide sequence ID" value="NZ_BSPV01000003.1"/>
</dbReference>
<feature type="domain" description="HTH lysR-type" evidence="5">
    <location>
        <begin position="1"/>
        <end position="60"/>
    </location>
</feature>
<comment type="caution">
    <text evidence="6">The sequence shown here is derived from an EMBL/GenBank/DDBJ whole genome shotgun (WGS) entry which is preliminary data.</text>
</comment>
<dbReference type="PANTHER" id="PTHR30537">
    <property type="entry name" value="HTH-TYPE TRANSCRIPTIONAL REGULATOR"/>
    <property type="match status" value="1"/>
</dbReference>
<evidence type="ECO:0000313" key="6">
    <source>
        <dbReference type="EMBL" id="GLT13810.1"/>
    </source>
</evidence>